<dbReference type="Proteomes" id="UP000014680">
    <property type="component" value="Unassembled WGS sequence"/>
</dbReference>
<name>L7FP97_ENTIV</name>
<dbReference type="KEGG" id="eiv:EIN_174760"/>
<proteinExistence type="predicted"/>
<dbReference type="EMBL" id="KB206542">
    <property type="protein sequence ID" value="ELP89933.1"/>
    <property type="molecule type" value="Genomic_DNA"/>
</dbReference>
<dbReference type="OMA" id="HSVGKIC"/>
<feature type="non-terminal residue" evidence="1">
    <location>
        <position position="1"/>
    </location>
</feature>
<evidence type="ECO:0000313" key="1">
    <source>
        <dbReference type="EMBL" id="ELP89933.1"/>
    </source>
</evidence>
<dbReference type="GeneID" id="14888915"/>
<dbReference type="OrthoDB" id="4046837at2759"/>
<protein>
    <submittedName>
        <fullName evidence="1">Uncharacterized protein</fullName>
    </submittedName>
</protein>
<accession>L7FP97</accession>
<reference evidence="1 2" key="1">
    <citation type="submission" date="2012-10" db="EMBL/GenBank/DDBJ databases">
        <authorList>
            <person name="Zafar N."/>
            <person name="Inman J."/>
            <person name="Hall N."/>
            <person name="Lorenzi H."/>
            <person name="Caler E."/>
        </authorList>
    </citation>
    <scope>NUCLEOTIDE SEQUENCE [LARGE SCALE GENOMIC DNA]</scope>
    <source>
        <strain evidence="1 2">IP1</strain>
    </source>
</reference>
<dbReference type="RefSeq" id="XP_004256704.1">
    <property type="nucleotide sequence ID" value="XM_004256656.1"/>
</dbReference>
<sequence length="341" mass="39799">HLIQFLPFNKIFQKSRDYYDNLILFLTFSLDVSLYNFSVVKNHAEVLSTAVEMLNRNKMVLEINNYAVTPSSLLEDNLQPLRSEKIEILRLKLKTAKDIYQKELNQIRAITYPRQNALFKMLEKTKITAKTHCVDASDNQTRFVCVYYEITSHGTLKYACTQKTLENFALWLFDPLSPCAGDIISFSKKCYLPDLIPILNRMRDTITREYSITNQEHIMCIDFLIERVAFIGFFKRCRPVTACQDPTFSNDEILSRQQVERFEDCDEVLKKKRMLLKRCWNDFTWNGDFHSEIGECSGLEVIRTPLDVFDIVDCIVANVPQHAKRQPDADELLQHVAWIIA</sequence>
<keyword evidence="2" id="KW-1185">Reference proteome</keyword>
<gene>
    <name evidence="1" type="ORF">EIN_174760</name>
</gene>
<feature type="non-terminal residue" evidence="1">
    <location>
        <position position="341"/>
    </location>
</feature>
<dbReference type="AlphaFoldDB" id="L7FP97"/>
<dbReference type="VEuPathDB" id="AmoebaDB:EIN_174760"/>
<evidence type="ECO:0000313" key="2">
    <source>
        <dbReference type="Proteomes" id="UP000014680"/>
    </source>
</evidence>
<organism evidence="1 2">
    <name type="scientific">Entamoeba invadens IP1</name>
    <dbReference type="NCBI Taxonomy" id="370355"/>
    <lineage>
        <taxon>Eukaryota</taxon>
        <taxon>Amoebozoa</taxon>
        <taxon>Evosea</taxon>
        <taxon>Archamoebae</taxon>
        <taxon>Mastigamoebida</taxon>
        <taxon>Entamoebidae</taxon>
        <taxon>Entamoeba</taxon>
    </lineage>
</organism>